<dbReference type="Gene3D" id="3.40.720.10">
    <property type="entry name" value="Alkaline Phosphatase, subunit A"/>
    <property type="match status" value="1"/>
</dbReference>
<dbReference type="Proteomes" id="UP000189956">
    <property type="component" value="Unassembled WGS sequence"/>
</dbReference>
<keyword evidence="4 9" id="KW-1133">Transmembrane helix</keyword>
<dbReference type="GO" id="GO:0005886">
    <property type="term" value="C:plasma membrane"/>
    <property type="evidence" value="ECO:0007669"/>
    <property type="project" value="UniProtKB-SubCell"/>
</dbReference>
<dbReference type="PANTHER" id="PTHR47371:SF3">
    <property type="entry name" value="PHOSPHOGLYCEROL TRANSFERASE I"/>
    <property type="match status" value="1"/>
</dbReference>
<evidence type="ECO:0000259" key="10">
    <source>
        <dbReference type="Pfam" id="PF00884"/>
    </source>
</evidence>
<dbReference type="SUPFAM" id="SSF53649">
    <property type="entry name" value="Alkaline phosphatase-like"/>
    <property type="match status" value="1"/>
</dbReference>
<feature type="active site" evidence="6">
    <location>
        <position position="338"/>
    </location>
</feature>
<dbReference type="EMBL" id="FUWL01000024">
    <property type="protein sequence ID" value="SJZ81438.1"/>
    <property type="molecule type" value="Genomic_DNA"/>
</dbReference>
<name>A0A1T4NRX7_PORCN</name>
<evidence type="ECO:0000256" key="7">
    <source>
        <dbReference type="PIRSR" id="PIRSR005091-2"/>
    </source>
</evidence>
<keyword evidence="2" id="KW-1003">Cell membrane</keyword>
<accession>A0A1T4NRX7</accession>
<keyword evidence="3 9" id="KW-0812">Transmembrane</keyword>
<dbReference type="RefSeq" id="WP_078735966.1">
    <property type="nucleotide sequence ID" value="NZ_FUWL01000024.1"/>
</dbReference>
<feature type="transmembrane region" description="Helical" evidence="9">
    <location>
        <begin position="187"/>
        <end position="204"/>
    </location>
</feature>
<feature type="transmembrane region" description="Helical" evidence="9">
    <location>
        <begin position="144"/>
        <end position="166"/>
    </location>
</feature>
<organism evidence="11 12">
    <name type="scientific">Porphyromonas cangingivalis</name>
    <dbReference type="NCBI Taxonomy" id="36874"/>
    <lineage>
        <taxon>Bacteria</taxon>
        <taxon>Pseudomonadati</taxon>
        <taxon>Bacteroidota</taxon>
        <taxon>Bacteroidia</taxon>
        <taxon>Bacteroidales</taxon>
        <taxon>Porphyromonadaceae</taxon>
        <taxon>Porphyromonas</taxon>
    </lineage>
</organism>
<protein>
    <submittedName>
        <fullName evidence="11">Phosphoglycerol transferase MdoB</fullName>
    </submittedName>
</protein>
<dbReference type="PIRSF" id="PIRSF005091">
    <property type="entry name" value="Mmb_sulf_HI1246"/>
    <property type="match status" value="1"/>
</dbReference>
<feature type="binding site" evidence="8">
    <location>
        <position position="508"/>
    </location>
    <ligand>
        <name>Mn(2+)</name>
        <dbReference type="ChEBI" id="CHEBI:29035"/>
    </ligand>
</feature>
<gene>
    <name evidence="11" type="ORF">SAMN02745205_01972</name>
</gene>
<evidence type="ECO:0000256" key="8">
    <source>
        <dbReference type="PIRSR" id="PIRSR005091-3"/>
    </source>
</evidence>
<proteinExistence type="predicted"/>
<dbReference type="InterPro" id="IPR050448">
    <property type="entry name" value="OpgB/LTA_synthase_biosynth"/>
</dbReference>
<evidence type="ECO:0000313" key="12">
    <source>
        <dbReference type="Proteomes" id="UP000189956"/>
    </source>
</evidence>
<dbReference type="InterPro" id="IPR012160">
    <property type="entry name" value="LtaS-like"/>
</dbReference>
<dbReference type="AlphaFoldDB" id="A0A1T4NRX7"/>
<feature type="transmembrane region" description="Helical" evidence="9">
    <location>
        <begin position="12"/>
        <end position="36"/>
    </location>
</feature>
<feature type="domain" description="Sulfatase N-terminal" evidence="10">
    <location>
        <begin position="286"/>
        <end position="560"/>
    </location>
</feature>
<dbReference type="InterPro" id="IPR017850">
    <property type="entry name" value="Alkaline_phosphatase_core_sf"/>
</dbReference>
<dbReference type="GO" id="GO:0046872">
    <property type="term" value="F:metal ion binding"/>
    <property type="evidence" value="ECO:0007669"/>
    <property type="project" value="UniProtKB-KW"/>
</dbReference>
<sequence>MNKSRYSTRSRELIFFYHLGLALLIMALCRVVYYLYNYTYFAHISAGDFVDIALGGLLFDGASIAYTNAVYFILLLLGVFLPARWEQHKVFVGLRSATYFIPNVLNIFLNISDTGYYAFALKRTSMSVFSEFQNESALNLYGKYIITFWPLTLLFIVLVLVLYFGYRLVRFERKDGQTMIARVRAKGLALVEVGIFAFIALLTIRGEIGFENRPMTTLRANIFVREAKDRDLVLNTTFTMIRTSRKSTLKELSLLPEDKVAEYFSPRYKARPLHEGDSLYGAFKGKNVVFLILESFAKEYTSYLNQEVADYPGYTPFLDELMSESFVFKYGFANGRVSIEAMPSALTSLPALGINFVLSHYAGNDLMSLPEQLDKQGYSSIFYHGASKGSMGFDAFVKQIGIHDYFGREDHADESDYDGTWGIFDDKFLQTVAKHIGSRPMPFLATIFTLSSHAPYTVPEEYGDMFREGSQYIHRAVQYADMSLKMFFDAIRNEPWYDDTLFVLMADHASQSDRPEYQNVGGRFAIPIIFHDPSGRLKGLQDRYVVQQADILPSLLYLMGDDTEIISYGQNMFDPEAPHFAVNYENGNHILLHRDFTIFMDATGKCKFSSPSPLVQHPVDFAPSDSVDTKHYEMMLKAYAQDYNHRVINNKLDLYESRHKAKALAMN</sequence>
<keyword evidence="7" id="KW-0464">Manganese</keyword>
<evidence type="ECO:0000256" key="9">
    <source>
        <dbReference type="SAM" id="Phobius"/>
    </source>
</evidence>
<evidence type="ECO:0000256" key="1">
    <source>
        <dbReference type="ARBA" id="ARBA00004651"/>
    </source>
</evidence>
<evidence type="ECO:0000256" key="2">
    <source>
        <dbReference type="ARBA" id="ARBA00022475"/>
    </source>
</evidence>
<keyword evidence="7" id="KW-0479">Metal-binding</keyword>
<dbReference type="PANTHER" id="PTHR47371">
    <property type="entry name" value="LIPOTEICHOIC ACID SYNTHASE"/>
    <property type="match status" value="1"/>
</dbReference>
<dbReference type="InterPro" id="IPR000917">
    <property type="entry name" value="Sulfatase_N"/>
</dbReference>
<keyword evidence="5 9" id="KW-0472">Membrane</keyword>
<feature type="transmembrane region" description="Helical" evidence="9">
    <location>
        <begin position="64"/>
        <end position="85"/>
    </location>
</feature>
<comment type="subcellular location">
    <subcellularLocation>
        <location evidence="1">Cell membrane</location>
        <topology evidence="1">Multi-pass membrane protein</topology>
    </subcellularLocation>
</comment>
<evidence type="ECO:0000256" key="5">
    <source>
        <dbReference type="ARBA" id="ARBA00023136"/>
    </source>
</evidence>
<evidence type="ECO:0000256" key="4">
    <source>
        <dbReference type="ARBA" id="ARBA00022989"/>
    </source>
</evidence>
<evidence type="ECO:0000256" key="6">
    <source>
        <dbReference type="PIRSR" id="PIRSR005091-1"/>
    </source>
</evidence>
<feature type="transmembrane region" description="Helical" evidence="9">
    <location>
        <begin position="97"/>
        <end position="119"/>
    </location>
</feature>
<feature type="binding site" evidence="8">
    <location>
        <position position="507"/>
    </location>
    <ligand>
        <name>Mn(2+)</name>
        <dbReference type="ChEBI" id="CHEBI:29035"/>
    </ligand>
</feature>
<dbReference type="Pfam" id="PF00884">
    <property type="entry name" value="Sulfatase"/>
    <property type="match status" value="1"/>
</dbReference>
<reference evidence="11 12" key="1">
    <citation type="submission" date="2017-02" db="EMBL/GenBank/DDBJ databases">
        <authorList>
            <person name="Peterson S.W."/>
        </authorList>
    </citation>
    <scope>NUCLEOTIDE SEQUENCE [LARGE SCALE GENOMIC DNA]</scope>
    <source>
        <strain evidence="11 12">ATCC 700135</strain>
    </source>
</reference>
<evidence type="ECO:0000256" key="3">
    <source>
        <dbReference type="ARBA" id="ARBA00022692"/>
    </source>
</evidence>
<feature type="binding site" evidence="7">
    <location>
        <position position="453"/>
    </location>
    <ligand>
        <name>substrate</name>
    </ligand>
</feature>
<feature type="binding site" evidence="8">
    <location>
        <position position="294"/>
    </location>
    <ligand>
        <name>Mn(2+)</name>
        <dbReference type="ChEBI" id="CHEBI:29035"/>
    </ligand>
</feature>
<keyword evidence="11" id="KW-0808">Transferase</keyword>
<dbReference type="CDD" id="cd16015">
    <property type="entry name" value="LTA_synthase"/>
    <property type="match status" value="1"/>
</dbReference>
<evidence type="ECO:0000313" key="11">
    <source>
        <dbReference type="EMBL" id="SJZ81438.1"/>
    </source>
</evidence>
<dbReference type="GO" id="GO:0016740">
    <property type="term" value="F:transferase activity"/>
    <property type="evidence" value="ECO:0007669"/>
    <property type="project" value="UniProtKB-KW"/>
</dbReference>